<reference evidence="2 3" key="1">
    <citation type="submission" date="2014-12" db="EMBL/GenBank/DDBJ databases">
        <title>Genome assembly of Enhygromyxa salina DSM 15201.</title>
        <authorList>
            <person name="Sharma G."/>
            <person name="Subramanian S."/>
        </authorList>
    </citation>
    <scope>NUCLEOTIDE SEQUENCE [LARGE SCALE GENOMIC DNA]</scope>
    <source>
        <strain evidence="2 3">DSM 15201</strain>
    </source>
</reference>
<dbReference type="SUPFAM" id="SSF54001">
    <property type="entry name" value="Cysteine proteinases"/>
    <property type="match status" value="1"/>
</dbReference>
<gene>
    <name evidence="2" type="ORF">DB30_04541</name>
</gene>
<dbReference type="InterPro" id="IPR038765">
    <property type="entry name" value="Papain-like_cys_pep_sf"/>
</dbReference>
<sequence length="609" mass="69007">MPNLEADGVDPRHAKIGLVFHRLGVWGLPACVGAAFGFYMADRGTPWLPSMLALLLILGALCLLAISGGRALQGKAFRRTPEGRVVRRRVLMATGLAFAAGFGRLVLIWVQQPSPLTDLSHDDFDETFILDSKSYSELDAGLEHYLVLLEARPELFASDALLGPDDERLVLDAWEAIYAYSFALDQIRIFYEDWYRFDPSRAERSQHLRSFLLTFASELALYEKATRAVTLLGNNRNVVKYLDAPHADRSLGDNSFSSFRQELQGARDATRVIAGKQYLRWLEQAMKGRAEARAIGYAWLWDRVERHLILIEGFGVLSAGVKTIGSDAELLKRGFRRVWYPAQKGVAEWMGDTRVRRVNWYLINEQMQAELVEHLEPGDILLSRKNWYVSNVGLPGFWPHAILYTGDPAQFATYFNDPAVRAWVRELSGEDIDLPTYLSQRWPSRWLRFGFEDHGQPYRVIEAISEGVVFNTMAHASGDYLVALRPRLSKKAKAQAIVDAFSMLDRPYDFDFDFATDNALVCTELVWRAYRPAAGKDGLDLHLVELAGRPTLPANELAKQFVAEHGQPDAQLDFVYFIDAIEHQQSAIVSDEAAFLHTPTRTKWDYRKQ</sequence>
<comment type="caution">
    <text evidence="2">The sequence shown here is derived from an EMBL/GenBank/DDBJ whole genome shotgun (WGS) entry which is preliminary data.</text>
</comment>
<evidence type="ECO:0000313" key="2">
    <source>
        <dbReference type="EMBL" id="KIG16374.1"/>
    </source>
</evidence>
<evidence type="ECO:0000313" key="3">
    <source>
        <dbReference type="Proteomes" id="UP000031599"/>
    </source>
</evidence>
<feature type="transmembrane region" description="Helical" evidence="1">
    <location>
        <begin position="23"/>
        <end position="41"/>
    </location>
</feature>
<feature type="transmembrane region" description="Helical" evidence="1">
    <location>
        <begin position="90"/>
        <end position="110"/>
    </location>
</feature>
<dbReference type="RefSeq" id="WP_052549829.1">
    <property type="nucleotide sequence ID" value="NZ_JMCC02000039.1"/>
</dbReference>
<keyword evidence="1" id="KW-0472">Membrane</keyword>
<dbReference type="Pfam" id="PF05708">
    <property type="entry name" value="Peptidase_C92"/>
    <property type="match status" value="1"/>
</dbReference>
<dbReference type="EMBL" id="JMCC02000039">
    <property type="protein sequence ID" value="KIG16374.1"/>
    <property type="molecule type" value="Genomic_DNA"/>
</dbReference>
<feature type="transmembrane region" description="Helical" evidence="1">
    <location>
        <begin position="47"/>
        <end position="69"/>
    </location>
</feature>
<accession>A0A0C1ZFE7</accession>
<dbReference type="Gene3D" id="3.90.1720.10">
    <property type="entry name" value="endopeptidase domain like (from Nostoc punctiforme)"/>
    <property type="match status" value="1"/>
</dbReference>
<keyword evidence="1" id="KW-1133">Transmembrane helix</keyword>
<keyword evidence="1" id="KW-0812">Transmembrane</keyword>
<organism evidence="2 3">
    <name type="scientific">Enhygromyxa salina</name>
    <dbReference type="NCBI Taxonomy" id="215803"/>
    <lineage>
        <taxon>Bacteria</taxon>
        <taxon>Pseudomonadati</taxon>
        <taxon>Myxococcota</taxon>
        <taxon>Polyangia</taxon>
        <taxon>Nannocystales</taxon>
        <taxon>Nannocystaceae</taxon>
        <taxon>Enhygromyxa</taxon>
    </lineage>
</organism>
<dbReference type="Proteomes" id="UP000031599">
    <property type="component" value="Unassembled WGS sequence"/>
</dbReference>
<evidence type="ECO:0008006" key="4">
    <source>
        <dbReference type="Google" id="ProtNLM"/>
    </source>
</evidence>
<dbReference type="InterPro" id="IPR024453">
    <property type="entry name" value="Peptidase_C92"/>
</dbReference>
<proteinExistence type="predicted"/>
<evidence type="ECO:0000256" key="1">
    <source>
        <dbReference type="SAM" id="Phobius"/>
    </source>
</evidence>
<dbReference type="AlphaFoldDB" id="A0A0C1ZFE7"/>
<name>A0A0C1ZFE7_9BACT</name>
<protein>
    <recommendedName>
        <fullName evidence="4">Protein tyrosine phosphatase</fullName>
    </recommendedName>
</protein>